<evidence type="ECO:0008006" key="3">
    <source>
        <dbReference type="Google" id="ProtNLM"/>
    </source>
</evidence>
<dbReference type="AlphaFoldDB" id="A0A3E4S6R9"/>
<dbReference type="Proteomes" id="UP000261288">
    <property type="component" value="Unassembled WGS sequence"/>
</dbReference>
<comment type="caution">
    <text evidence="1">The sequence shown here is derived from an EMBL/GenBank/DDBJ whole genome shotgun (WGS) entry which is preliminary data.</text>
</comment>
<protein>
    <recommendedName>
        <fullName evidence="3">DUF3987 domain-containing protein</fullName>
    </recommendedName>
</protein>
<evidence type="ECO:0000313" key="2">
    <source>
        <dbReference type="Proteomes" id="UP000261288"/>
    </source>
</evidence>
<gene>
    <name evidence="1" type="ORF">DXC63_03020</name>
</gene>
<organism evidence="1 2">
    <name type="scientific">Bifidobacterium longum</name>
    <dbReference type="NCBI Taxonomy" id="216816"/>
    <lineage>
        <taxon>Bacteria</taxon>
        <taxon>Bacillati</taxon>
        <taxon>Actinomycetota</taxon>
        <taxon>Actinomycetes</taxon>
        <taxon>Bifidobacteriales</taxon>
        <taxon>Bifidobacteriaceae</taxon>
        <taxon>Bifidobacterium</taxon>
    </lineage>
</organism>
<evidence type="ECO:0000313" key="1">
    <source>
        <dbReference type="EMBL" id="RGL51022.1"/>
    </source>
</evidence>
<proteinExistence type="predicted"/>
<name>A0A3E4S6R9_BIFLN</name>
<dbReference type="EMBL" id="QSRZ01000003">
    <property type="protein sequence ID" value="RGL51022.1"/>
    <property type="molecule type" value="Genomic_DNA"/>
</dbReference>
<reference evidence="1 2" key="1">
    <citation type="submission" date="2018-08" db="EMBL/GenBank/DDBJ databases">
        <title>A genome reference for cultivated species of the human gut microbiota.</title>
        <authorList>
            <person name="Zou Y."/>
            <person name="Xue W."/>
            <person name="Luo G."/>
        </authorList>
    </citation>
    <scope>NUCLEOTIDE SEQUENCE [LARGE SCALE GENOMIC DNA]</scope>
    <source>
        <strain evidence="1 2">TF06-45A</strain>
    </source>
</reference>
<sequence length="452" mass="49199">MMALKINGDAEFWHARSELTYIHDYARACQVSPWALLSVVLARVCAAVPPHVATQPLYGNAPGTLNLFVAVLGGSGDGKGLTERMARALLPDIRNATTALPVSGEGIPALFATRETQGEDGRKTVIRCVNPRALLSVPEITSLGGSAKRLGSTLIPTLTSACSGEALGGFNKNEANRLTVPEHGYRIALITGVQPHNLNVIMDEEGTGLPQRFLWADTADYDAPEKVPPMPAGRLGFDVSALPEDMPNSGLDALYEAGDRWRMIDHGEANYPLTILRYPQSAFTAAEKDGWERLHRARQNPLDAHCIGLTVKIAGLLALLSRPDSRTVTEEDWALAEYVYRRSAEFRDEAIQQFEDIKRNLKAQAYALDSEARGEADARMLDRIKAGTLKWLDSHDPGREGVVGHEISRARGRDSKHGMVYAALESLYVEGKVDKVGGGPTPQSTLWAVSTR</sequence>
<accession>A0A3E4S6R9</accession>
<dbReference type="RefSeq" id="WP_117711960.1">
    <property type="nucleotide sequence ID" value="NZ_JBBNMV010000001.1"/>
</dbReference>